<organism evidence="1 2">
    <name type="scientific">Trichothecium roseum</name>
    <dbReference type="NCBI Taxonomy" id="47278"/>
    <lineage>
        <taxon>Eukaryota</taxon>
        <taxon>Fungi</taxon>
        <taxon>Dikarya</taxon>
        <taxon>Ascomycota</taxon>
        <taxon>Pezizomycotina</taxon>
        <taxon>Sordariomycetes</taxon>
        <taxon>Hypocreomycetidae</taxon>
        <taxon>Hypocreales</taxon>
        <taxon>Hypocreales incertae sedis</taxon>
        <taxon>Trichothecium</taxon>
    </lineage>
</organism>
<dbReference type="Proteomes" id="UP001163324">
    <property type="component" value="Chromosome 1"/>
</dbReference>
<sequence>MKVTTLGLLLQRSTFESDRYRSPEPDIAFPEIFSVHSQRSFQERVLLIEHAKQPIEPCHETRAYRRSRRRTMIAILVVLPQSTMKAREMK</sequence>
<evidence type="ECO:0000313" key="1">
    <source>
        <dbReference type="EMBL" id="KAI9904545.1"/>
    </source>
</evidence>
<name>A0ACC0VFD6_9HYPO</name>
<accession>A0ACC0VFD6</accession>
<gene>
    <name evidence="1" type="ORF">N3K66_001074</name>
</gene>
<evidence type="ECO:0000313" key="2">
    <source>
        <dbReference type="Proteomes" id="UP001163324"/>
    </source>
</evidence>
<reference evidence="1" key="1">
    <citation type="submission" date="2022-10" db="EMBL/GenBank/DDBJ databases">
        <title>Complete Genome of Trichothecium roseum strain YXFP-22015, a Plant Pathogen Isolated from Citrus.</title>
        <authorList>
            <person name="Wang Y."/>
            <person name="Zhu L."/>
        </authorList>
    </citation>
    <scope>NUCLEOTIDE SEQUENCE</scope>
    <source>
        <strain evidence="1">YXFP-22015</strain>
    </source>
</reference>
<keyword evidence="2" id="KW-1185">Reference proteome</keyword>
<dbReference type="EMBL" id="CM047940">
    <property type="protein sequence ID" value="KAI9904545.1"/>
    <property type="molecule type" value="Genomic_DNA"/>
</dbReference>
<protein>
    <submittedName>
        <fullName evidence="1">Uncharacterized protein</fullName>
    </submittedName>
</protein>
<proteinExistence type="predicted"/>
<comment type="caution">
    <text evidence="1">The sequence shown here is derived from an EMBL/GenBank/DDBJ whole genome shotgun (WGS) entry which is preliminary data.</text>
</comment>